<dbReference type="PANTHER" id="PTHR43673:SF2">
    <property type="entry name" value="NITROREDUCTASE"/>
    <property type="match status" value="1"/>
</dbReference>
<evidence type="ECO:0000256" key="5">
    <source>
        <dbReference type="ARBA" id="ARBA00023002"/>
    </source>
</evidence>
<dbReference type="InterPro" id="IPR000415">
    <property type="entry name" value="Nitroreductase-like"/>
</dbReference>
<accession>A0A1S8MGZ5</accession>
<dbReference type="FunFam" id="3.40.109.10:FF:000012">
    <property type="entry name" value="Nitroreductase family protein"/>
    <property type="match status" value="1"/>
</dbReference>
<comment type="similarity">
    <text evidence="2">Belongs to the nitroreductase family.</text>
</comment>
<dbReference type="Proteomes" id="UP000190951">
    <property type="component" value="Chromosome"/>
</dbReference>
<dbReference type="CDD" id="cd02150">
    <property type="entry name" value="nitroreductase"/>
    <property type="match status" value="1"/>
</dbReference>
<keyword evidence="4" id="KW-0288">FMN</keyword>
<keyword evidence="8" id="KW-1185">Reference proteome</keyword>
<evidence type="ECO:0000256" key="4">
    <source>
        <dbReference type="ARBA" id="ARBA00022643"/>
    </source>
</evidence>
<evidence type="ECO:0000313" key="7">
    <source>
        <dbReference type="EMBL" id="URZ13064.1"/>
    </source>
</evidence>
<dbReference type="SUPFAM" id="SSF55469">
    <property type="entry name" value="FMN-dependent nitroreductase-like"/>
    <property type="match status" value="1"/>
</dbReference>
<organism evidence="7 8">
    <name type="scientific">Clostridium felsineum</name>
    <dbReference type="NCBI Taxonomy" id="36839"/>
    <lineage>
        <taxon>Bacteria</taxon>
        <taxon>Bacillati</taxon>
        <taxon>Bacillota</taxon>
        <taxon>Clostridia</taxon>
        <taxon>Eubacteriales</taxon>
        <taxon>Clostridiaceae</taxon>
        <taxon>Clostridium</taxon>
    </lineage>
</organism>
<dbReference type="GO" id="GO:0008752">
    <property type="term" value="F:FMN reductase [NAD(P)H] activity"/>
    <property type="evidence" value="ECO:0007669"/>
    <property type="project" value="UniProtKB-EC"/>
</dbReference>
<evidence type="ECO:0000259" key="6">
    <source>
        <dbReference type="Pfam" id="PF00881"/>
    </source>
</evidence>
<keyword evidence="3" id="KW-0285">Flavoprotein</keyword>
<evidence type="ECO:0000256" key="2">
    <source>
        <dbReference type="ARBA" id="ARBA00007118"/>
    </source>
</evidence>
<dbReference type="RefSeq" id="WP_077832145.1">
    <property type="nucleotide sequence ID" value="NZ_CP096983.1"/>
</dbReference>
<keyword evidence="5 7" id="KW-0560">Oxidoreductase</keyword>
<sequence length="166" mass="18731">MSIILKRRSIRKYKDIKVANEIVDELLKAGMAAPSAGNEQPWEFMVLRDKDTMKKITEVHAYSKMLLSADVAIIVCGDINKEKVKGFWVQDCSAATENILLAAEEKGLGAVWLGVYPMEDRVSGIRKLLNLPSNIMPLSIISIGYPDENKEASNRYNTSRVHYDKW</sequence>
<dbReference type="STRING" id="84029.CROST_17920"/>
<dbReference type="Gene3D" id="3.40.109.10">
    <property type="entry name" value="NADH Oxidase"/>
    <property type="match status" value="1"/>
</dbReference>
<evidence type="ECO:0000256" key="3">
    <source>
        <dbReference type="ARBA" id="ARBA00022630"/>
    </source>
</evidence>
<dbReference type="EC" id="1.5.1.39" evidence="7"/>
<dbReference type="KEGG" id="crw:CROST_038140"/>
<dbReference type="InterPro" id="IPR029479">
    <property type="entry name" value="Nitroreductase"/>
</dbReference>
<comment type="cofactor">
    <cofactor evidence="1">
        <name>FMN</name>
        <dbReference type="ChEBI" id="CHEBI:58210"/>
    </cofactor>
</comment>
<dbReference type="EMBL" id="CP096983">
    <property type="protein sequence ID" value="URZ13064.1"/>
    <property type="molecule type" value="Genomic_DNA"/>
</dbReference>
<reference evidence="7 8" key="1">
    <citation type="submission" date="2022-04" db="EMBL/GenBank/DDBJ databases">
        <title>Genome sequence of C. roseum typestrain.</title>
        <authorList>
            <person name="Poehlein A."/>
            <person name="Schoch T."/>
            <person name="Duerre P."/>
            <person name="Daniel R."/>
        </authorList>
    </citation>
    <scope>NUCLEOTIDE SEQUENCE [LARGE SCALE GENOMIC DNA]</scope>
    <source>
        <strain evidence="7 8">DSM 7320</strain>
    </source>
</reference>
<protein>
    <submittedName>
        <fullName evidence="7">FMN reductase [NAD(P)H]</fullName>
        <ecNumber evidence="7">1.5.1.39</ecNumber>
    </submittedName>
</protein>
<dbReference type="PANTHER" id="PTHR43673">
    <property type="entry name" value="NAD(P)H NITROREDUCTASE YDGI-RELATED"/>
    <property type="match status" value="1"/>
</dbReference>
<gene>
    <name evidence="7" type="primary">nfrA2_3</name>
    <name evidence="7" type="ORF">CROST_038140</name>
</gene>
<dbReference type="Pfam" id="PF00881">
    <property type="entry name" value="Nitroreductase"/>
    <property type="match status" value="2"/>
</dbReference>
<dbReference type="AlphaFoldDB" id="A0A1S8MGZ5"/>
<proteinExistence type="inferred from homology"/>
<evidence type="ECO:0000256" key="1">
    <source>
        <dbReference type="ARBA" id="ARBA00001917"/>
    </source>
</evidence>
<evidence type="ECO:0000313" key="8">
    <source>
        <dbReference type="Proteomes" id="UP000190951"/>
    </source>
</evidence>
<feature type="domain" description="Nitroreductase" evidence="6">
    <location>
        <begin position="4"/>
        <end position="58"/>
    </location>
</feature>
<name>A0A1S8MGZ5_9CLOT</name>
<feature type="domain" description="Nitroreductase" evidence="6">
    <location>
        <begin position="62"/>
        <end position="145"/>
    </location>
</feature>